<evidence type="ECO:0000313" key="4">
    <source>
        <dbReference type="Proteomes" id="UP000289629"/>
    </source>
</evidence>
<gene>
    <name evidence="1" type="ORF">CSW10_02250</name>
    <name evidence="2" type="ORF">NCTC10125_00462</name>
</gene>
<sequence length="174" mass="21088">MNNLVSFLSRFQKVKINHFSDGYWLVPKFWKILSPRLTGYVIKKGKTLEEIVIHNDFLHKEIIFSFNGDHNFYNFNIALKLREIDFRLDPNAVKKKPDDGFFVFFPIENCKIILDKRSLQLIYDGIIPFFSKNYYKKMVDYQREYAQKNQISQEFIGFFWRRNGYKEVYEQKPQ</sequence>
<proteinExistence type="predicted"/>
<reference evidence="2 4" key="2">
    <citation type="submission" date="2019-01" db="EMBL/GenBank/DDBJ databases">
        <authorList>
            <consortium name="Pathogen Informatics"/>
        </authorList>
    </citation>
    <scope>NUCLEOTIDE SEQUENCE [LARGE SCALE GENOMIC DNA]</scope>
    <source>
        <strain evidence="2 4">NCTC10125</strain>
    </source>
</reference>
<dbReference type="KEGG" id="mds:MDIS_02420"/>
<dbReference type="Proteomes" id="UP000289629">
    <property type="component" value="Chromosome"/>
</dbReference>
<organism evidence="2 4">
    <name type="scientific">Mesomycoplasma dispar</name>
    <dbReference type="NCBI Taxonomy" id="86660"/>
    <lineage>
        <taxon>Bacteria</taxon>
        <taxon>Bacillati</taxon>
        <taxon>Mycoplasmatota</taxon>
        <taxon>Mycoplasmoidales</taxon>
        <taxon>Metamycoplasmataceae</taxon>
        <taxon>Mesomycoplasma</taxon>
    </lineage>
</organism>
<evidence type="ECO:0000313" key="3">
    <source>
        <dbReference type="Proteomes" id="UP000224629"/>
    </source>
</evidence>
<name>A0AAJ5NSI0_9BACT</name>
<evidence type="ECO:0000313" key="1">
    <source>
        <dbReference type="EMBL" id="ATP60059.1"/>
    </source>
</evidence>
<dbReference type="EMBL" id="LR214971">
    <property type="protein sequence ID" value="VEU61923.1"/>
    <property type="molecule type" value="Genomic_DNA"/>
</dbReference>
<keyword evidence="3" id="KW-1185">Reference proteome</keyword>
<dbReference type="NCBIfam" id="NF045754">
    <property type="entry name" value="MPN499"/>
    <property type="match status" value="1"/>
</dbReference>
<dbReference type="EMBL" id="CP024161">
    <property type="protein sequence ID" value="ATP60059.1"/>
    <property type="molecule type" value="Genomic_DNA"/>
</dbReference>
<accession>A0AAJ5NSI0</accession>
<dbReference type="AlphaFoldDB" id="A0AAJ5NSI0"/>
<dbReference type="Proteomes" id="UP000224629">
    <property type="component" value="Chromosome"/>
</dbReference>
<protein>
    <submittedName>
        <fullName evidence="2">Uncharacterized protein</fullName>
    </submittedName>
</protein>
<dbReference type="InterPro" id="IPR054961">
    <property type="entry name" value="MPN499"/>
</dbReference>
<dbReference type="RefSeq" id="WP_044635471.1">
    <property type="nucleotide sequence ID" value="NZ_CP007229.1"/>
</dbReference>
<evidence type="ECO:0000313" key="2">
    <source>
        <dbReference type="EMBL" id="VEU61923.1"/>
    </source>
</evidence>
<reference evidence="1 3" key="1">
    <citation type="submission" date="2017-10" db="EMBL/GenBank/DDBJ databases">
        <title>Genome-wide analysis of the first isolated strain mycoplasma dispar GS01.</title>
        <authorList>
            <person name="Hao H."/>
            <person name="Chen S."/>
            <person name="Zhao P."/>
            <person name="Chu Y."/>
            <person name="Liu Y."/>
        </authorList>
    </citation>
    <scope>NUCLEOTIDE SEQUENCE [LARGE SCALE GENOMIC DNA]</scope>
    <source>
        <strain evidence="1 3">GS01</strain>
    </source>
</reference>